<evidence type="ECO:0000256" key="3">
    <source>
        <dbReference type="ARBA" id="ARBA00022692"/>
    </source>
</evidence>
<accession>A0A8C4Q9X4</accession>
<keyword evidence="4" id="KW-0769">Symport</keyword>
<evidence type="ECO:0000313" key="11">
    <source>
        <dbReference type="Proteomes" id="UP000694388"/>
    </source>
</evidence>
<dbReference type="GeneTree" id="ENSGT00940000159361"/>
<dbReference type="InterPro" id="IPR000109">
    <property type="entry name" value="POT_fam"/>
</dbReference>
<comment type="subcellular location">
    <subcellularLocation>
        <location evidence="1 8">Membrane</location>
        <topology evidence="1 8">Multi-pass membrane protein</topology>
    </subcellularLocation>
</comment>
<feature type="transmembrane region" description="Helical" evidence="9">
    <location>
        <begin position="354"/>
        <end position="372"/>
    </location>
</feature>
<evidence type="ECO:0000256" key="8">
    <source>
        <dbReference type="RuleBase" id="RU003755"/>
    </source>
</evidence>
<evidence type="ECO:0000256" key="7">
    <source>
        <dbReference type="ARBA" id="ARBA00023136"/>
    </source>
</evidence>
<feature type="transmembrane region" description="Helical" evidence="9">
    <location>
        <begin position="322"/>
        <end position="342"/>
    </location>
</feature>
<evidence type="ECO:0000313" key="10">
    <source>
        <dbReference type="Ensembl" id="ENSEBUP00000012290.1"/>
    </source>
</evidence>
<dbReference type="Gene3D" id="1.20.1250.20">
    <property type="entry name" value="MFS general substrate transporter like domains"/>
    <property type="match status" value="2"/>
</dbReference>
<evidence type="ECO:0000256" key="1">
    <source>
        <dbReference type="ARBA" id="ARBA00004141"/>
    </source>
</evidence>
<feature type="transmembrane region" description="Helical" evidence="9">
    <location>
        <begin position="209"/>
        <end position="230"/>
    </location>
</feature>
<dbReference type="PANTHER" id="PTHR11654">
    <property type="entry name" value="OLIGOPEPTIDE TRANSPORTER-RELATED"/>
    <property type="match status" value="1"/>
</dbReference>
<keyword evidence="8" id="KW-0813">Transport</keyword>
<dbReference type="InterPro" id="IPR036259">
    <property type="entry name" value="MFS_trans_sf"/>
</dbReference>
<keyword evidence="6 9" id="KW-1133">Transmembrane helix</keyword>
<keyword evidence="7 9" id="KW-0472">Membrane</keyword>
<reference evidence="10" key="1">
    <citation type="submission" date="2025-08" db="UniProtKB">
        <authorList>
            <consortium name="Ensembl"/>
        </authorList>
    </citation>
    <scope>IDENTIFICATION</scope>
</reference>
<comment type="similarity">
    <text evidence="2 8">Belongs to the major facilitator superfamily. Proton-dependent oligopeptide transporter (POT/PTR) (TC 2.A.17) family.</text>
</comment>
<evidence type="ECO:0000256" key="5">
    <source>
        <dbReference type="ARBA" id="ARBA00022856"/>
    </source>
</evidence>
<keyword evidence="5" id="KW-0571">Peptide transport</keyword>
<evidence type="ECO:0000256" key="2">
    <source>
        <dbReference type="ARBA" id="ARBA00005982"/>
    </source>
</evidence>
<feature type="transmembrane region" description="Helical" evidence="9">
    <location>
        <begin position="181"/>
        <end position="203"/>
    </location>
</feature>
<feature type="transmembrane region" description="Helical" evidence="9">
    <location>
        <begin position="39"/>
        <end position="56"/>
    </location>
</feature>
<keyword evidence="5" id="KW-0653">Protein transport</keyword>
<dbReference type="SUPFAM" id="SSF103473">
    <property type="entry name" value="MFS general substrate transporter"/>
    <property type="match status" value="1"/>
</dbReference>
<feature type="transmembrane region" description="Helical" evidence="9">
    <location>
        <begin position="283"/>
        <end position="301"/>
    </location>
</feature>
<evidence type="ECO:0000256" key="6">
    <source>
        <dbReference type="ARBA" id="ARBA00022989"/>
    </source>
</evidence>
<keyword evidence="3 8" id="KW-0812">Transmembrane</keyword>
<feature type="transmembrane region" description="Helical" evidence="9">
    <location>
        <begin position="91"/>
        <end position="109"/>
    </location>
</feature>
<dbReference type="Ensembl" id="ENSEBUT00000012866.1">
    <property type="protein sequence ID" value="ENSEBUP00000012290.1"/>
    <property type="gene ID" value="ENSEBUG00000007830.1"/>
</dbReference>
<proteinExistence type="inferred from homology"/>
<dbReference type="AlphaFoldDB" id="A0A8C4Q9X4"/>
<dbReference type="GO" id="GO:0015293">
    <property type="term" value="F:symporter activity"/>
    <property type="evidence" value="ECO:0007669"/>
    <property type="project" value="UniProtKB-KW"/>
</dbReference>
<dbReference type="GO" id="GO:0006857">
    <property type="term" value="P:oligopeptide transport"/>
    <property type="evidence" value="ECO:0007669"/>
    <property type="project" value="InterPro"/>
</dbReference>
<feature type="transmembrane region" description="Helical" evidence="9">
    <location>
        <begin position="68"/>
        <end position="85"/>
    </location>
</feature>
<reference evidence="10" key="2">
    <citation type="submission" date="2025-09" db="UniProtKB">
        <authorList>
            <consortium name="Ensembl"/>
        </authorList>
    </citation>
    <scope>IDENTIFICATION</scope>
</reference>
<evidence type="ECO:0000256" key="9">
    <source>
        <dbReference type="SAM" id="Phobius"/>
    </source>
</evidence>
<dbReference type="Proteomes" id="UP000694388">
    <property type="component" value="Unplaced"/>
</dbReference>
<protein>
    <submittedName>
        <fullName evidence="10">Solute carrier family 15 member 4</fullName>
    </submittedName>
</protein>
<dbReference type="Pfam" id="PF00854">
    <property type="entry name" value="PTR2"/>
    <property type="match status" value="1"/>
</dbReference>
<dbReference type="InterPro" id="IPR018456">
    <property type="entry name" value="PTR2_symporter_CS"/>
</dbReference>
<sequence length="461" mass="51411">MDEECVPLLTRRYSKALVGFQGRKLACATVLLAETLERLAFYGISGNLVLFLNDVLKWQAVQAIETQLLFMGLTYLFSPLGGWLADALLGRFNTIMLSLLLYLLGAMWLPMTLNSATSNVLCGSFNRTLITSSNDAGAYCSSVVYGCLVVIALSVSSLKPNITPFGADQVRDRGPETLRHFFNIFYWCINIGAIFSLGFVCYIQQNISFFWGYVLPVACVALSLITFLSGRSAYVSDGYYADIMKLIFFKFYFILLQMQSTYLIQSLHLQIPRIFNTSPPFPAAWLTMFNAVLLLALIPLTDRVLFPLLYRYNLLPSTLKRIGLGMFFSLCSAFAAGLYGTLYHNHKNVHPDSLNMFTVCLVLGLEFAYSAASKRMASRVMGLFFFFSGIGSLIGSGLLWIVSLHTIGWMSNTSDYGNINNCHLNYYFFLLAGIQAFTLLVFFAGVIKHEVLRSPGVVIVS</sequence>
<feature type="transmembrane region" description="Helical" evidence="9">
    <location>
        <begin position="426"/>
        <end position="447"/>
    </location>
</feature>
<feature type="transmembrane region" description="Helical" evidence="9">
    <location>
        <begin position="384"/>
        <end position="406"/>
    </location>
</feature>
<name>A0A8C4Q9X4_EPTBU</name>
<keyword evidence="11" id="KW-1185">Reference proteome</keyword>
<dbReference type="OMA" id="CTNDGTV"/>
<dbReference type="GO" id="GO:0016020">
    <property type="term" value="C:membrane"/>
    <property type="evidence" value="ECO:0007669"/>
    <property type="project" value="UniProtKB-SubCell"/>
</dbReference>
<organism evidence="10 11">
    <name type="scientific">Eptatretus burgeri</name>
    <name type="common">Inshore hagfish</name>
    <dbReference type="NCBI Taxonomy" id="7764"/>
    <lineage>
        <taxon>Eukaryota</taxon>
        <taxon>Metazoa</taxon>
        <taxon>Chordata</taxon>
        <taxon>Craniata</taxon>
        <taxon>Vertebrata</taxon>
        <taxon>Cyclostomata</taxon>
        <taxon>Myxini</taxon>
        <taxon>Myxiniformes</taxon>
        <taxon>Myxinidae</taxon>
        <taxon>Eptatretinae</taxon>
        <taxon>Eptatretus</taxon>
    </lineage>
</organism>
<dbReference type="PROSITE" id="PS01023">
    <property type="entry name" value="PTR2_2"/>
    <property type="match status" value="1"/>
</dbReference>
<evidence type="ECO:0000256" key="4">
    <source>
        <dbReference type="ARBA" id="ARBA00022847"/>
    </source>
</evidence>